<name>A0A239X1G6_STRAI</name>
<dbReference type="AlphaFoldDB" id="A0A239X1G6"/>
<sequence length="406" mass="45364">MSFFQALGSSKLSYDDYVSSVLSGNAEQQYVGISALKNSDILGAVSIVAGDIARFPLLKKDLNGDIIRDETVNYLLNVKSTKNASARTWKFAMAVNAILTGNAYSRILRDPKTGKALQFQFFKPSETSLEETKEHELIYTFVDSLKGTSIKCKADDVIHWKFFSHDTILGRSPLLSLGDEMAMQEGGTNTLKKFFKDGFSSGIIKLKGAQLNGEARKRARLDFEKMREGSTGGSPLIFDDTQEYTPLEIDTSVLQLISTNNFTTAQIAKALRVPSYKLGVNSPNQSVAQLMEDYVTNDLPFYFDAITSELALKVLNDRERKRYYFDFDTRSITGRNVDEIIKLVNNTLLTPNQGLVELGKQPSSNPDMDRYQTSLNYVFLDKKEEYQTVKGGEKSEENPIQGPDGE</sequence>
<dbReference type="KEGG" id="saco:SAME_01054"/>
<dbReference type="Pfam" id="PF04860">
    <property type="entry name" value="Phage_portal"/>
    <property type="match status" value="1"/>
</dbReference>
<evidence type="ECO:0000313" key="1">
    <source>
        <dbReference type="EMBL" id="SNV39888.1"/>
    </source>
</evidence>
<organism evidence="1 2">
    <name type="scientific">Streptococcus acidominimus</name>
    <dbReference type="NCBI Taxonomy" id="1326"/>
    <lineage>
        <taxon>Bacteria</taxon>
        <taxon>Bacillati</taxon>
        <taxon>Bacillota</taxon>
        <taxon>Bacilli</taxon>
        <taxon>Lactobacillales</taxon>
        <taxon>Streptococcaceae</taxon>
        <taxon>Streptococcus</taxon>
    </lineage>
</organism>
<dbReference type="RefSeq" id="WP_095122510.1">
    <property type="nucleotide sequence ID" value="NZ_LT906454.1"/>
</dbReference>
<dbReference type="InterPro" id="IPR006427">
    <property type="entry name" value="Portal_HK97"/>
</dbReference>
<protein>
    <submittedName>
        <fullName evidence="1">Phage portal protein</fullName>
    </submittedName>
</protein>
<dbReference type="InterPro" id="IPR006944">
    <property type="entry name" value="Phage/GTA_portal"/>
</dbReference>
<accession>A0A239X1G6</accession>
<dbReference type="Proteomes" id="UP000215144">
    <property type="component" value="Chromosome 1"/>
</dbReference>
<dbReference type="NCBIfam" id="TIGR01537">
    <property type="entry name" value="portal_HK97"/>
    <property type="match status" value="1"/>
</dbReference>
<proteinExistence type="predicted"/>
<evidence type="ECO:0000313" key="2">
    <source>
        <dbReference type="Proteomes" id="UP000215144"/>
    </source>
</evidence>
<dbReference type="EMBL" id="LT906454">
    <property type="protein sequence ID" value="SNV39888.1"/>
    <property type="molecule type" value="Genomic_DNA"/>
</dbReference>
<dbReference type="OrthoDB" id="9765386at2"/>
<reference evidence="1 2" key="1">
    <citation type="submission" date="2017-06" db="EMBL/GenBank/DDBJ databases">
        <authorList>
            <consortium name="Pathogen Informatics"/>
        </authorList>
    </citation>
    <scope>NUCLEOTIDE SEQUENCE [LARGE SCALE GENOMIC DNA]</scope>
    <source>
        <strain evidence="1 2">NCTC11291</strain>
    </source>
</reference>
<gene>
    <name evidence="1" type="ORF">SAMEA4504048_01054</name>
</gene>